<protein>
    <submittedName>
        <fullName evidence="1">Uncharacterized protein</fullName>
    </submittedName>
</protein>
<dbReference type="Proteomes" id="UP000488936">
    <property type="component" value="Unassembled WGS sequence"/>
</dbReference>
<sequence>MAKKIETSLPDHVIVEVVMRKEMTMASYIKLLSNDKRKGWKIQAYQQEVFSPGLNKEID</sequence>
<dbReference type="AlphaFoldDB" id="A0A7K1GIZ2"/>
<comment type="caution">
    <text evidence="1">The sequence shown here is derived from an EMBL/GenBank/DDBJ whole genome shotgun (WGS) entry which is preliminary data.</text>
</comment>
<organism evidence="1 2">
    <name type="scientific">Myroides pelagicus</name>
    <dbReference type="NCBI Taxonomy" id="270914"/>
    <lineage>
        <taxon>Bacteria</taxon>
        <taxon>Pseudomonadati</taxon>
        <taxon>Bacteroidota</taxon>
        <taxon>Flavobacteriia</taxon>
        <taxon>Flavobacteriales</taxon>
        <taxon>Flavobacteriaceae</taxon>
        <taxon>Myroides</taxon>
    </lineage>
</organism>
<keyword evidence="2" id="KW-1185">Reference proteome</keyword>
<evidence type="ECO:0000313" key="2">
    <source>
        <dbReference type="Proteomes" id="UP000488936"/>
    </source>
</evidence>
<name>A0A7K1GIZ2_9FLAO</name>
<proteinExistence type="predicted"/>
<dbReference type="RefSeq" id="WP_155034403.1">
    <property type="nucleotide sequence ID" value="NZ_JBHTIG010000060.1"/>
</dbReference>
<dbReference type="EMBL" id="WMJY01000001">
    <property type="protein sequence ID" value="MTH28413.1"/>
    <property type="molecule type" value="Genomic_DNA"/>
</dbReference>
<gene>
    <name evidence="1" type="ORF">GJV77_00535</name>
</gene>
<accession>A0A7K1GIZ2</accession>
<reference evidence="1 2" key="1">
    <citation type="journal article" date="2006" name="Int. J. Syst. Evol. Microbiol.">
        <title>Myroides pelagicus sp. nov., isolated from seawater in Thailand.</title>
        <authorList>
            <person name="Yoon J."/>
            <person name="Maneerat S."/>
            <person name="Kawai F."/>
            <person name="Yokota A."/>
        </authorList>
    </citation>
    <scope>NUCLEOTIDE SEQUENCE [LARGE SCALE GENOMIC DNA]</scope>
    <source>
        <strain evidence="1 2">SM1T</strain>
    </source>
</reference>
<evidence type="ECO:0000313" key="1">
    <source>
        <dbReference type="EMBL" id="MTH28413.1"/>
    </source>
</evidence>